<name>A0ABR3PDS4_9PEZI</name>
<feature type="transmembrane region" description="Helical" evidence="1">
    <location>
        <begin position="91"/>
        <end position="112"/>
    </location>
</feature>
<protein>
    <recommendedName>
        <fullName evidence="4">Tetraspanin</fullName>
    </recommendedName>
</protein>
<accession>A0ABR3PDS4</accession>
<feature type="transmembrane region" description="Helical" evidence="1">
    <location>
        <begin position="25"/>
        <end position="47"/>
    </location>
</feature>
<feature type="transmembrane region" description="Helical" evidence="1">
    <location>
        <begin position="157"/>
        <end position="175"/>
    </location>
</feature>
<sequence length="197" mass="22263">MAPRSTYSRERITVVRRYPWPSVQLNWWIIVMLAAGGLILGVFADFVSIQNQFGLGIPWLFPYGITVGALTVLFLIVMLIMLAQKNLDPDYVILGCFILIVLYITGLIETAIQLFGNGNVSSTCNNYVSSQKITGVSLDTLAWLEQNAICNEWDAVFAFWIIGMVFLIWMIIMASQVKTANSRSRGSRRERVVEDWD</sequence>
<feature type="transmembrane region" description="Helical" evidence="1">
    <location>
        <begin position="59"/>
        <end position="82"/>
    </location>
</feature>
<keyword evidence="3" id="KW-1185">Reference proteome</keyword>
<keyword evidence="1" id="KW-0812">Transmembrane</keyword>
<evidence type="ECO:0000313" key="2">
    <source>
        <dbReference type="EMBL" id="KAL1303891.1"/>
    </source>
</evidence>
<proteinExistence type="predicted"/>
<gene>
    <name evidence="2" type="ORF">AAFC00_000345</name>
</gene>
<comment type="caution">
    <text evidence="2">The sequence shown here is derived from an EMBL/GenBank/DDBJ whole genome shotgun (WGS) entry which is preliminary data.</text>
</comment>
<evidence type="ECO:0008006" key="4">
    <source>
        <dbReference type="Google" id="ProtNLM"/>
    </source>
</evidence>
<evidence type="ECO:0000256" key="1">
    <source>
        <dbReference type="SAM" id="Phobius"/>
    </source>
</evidence>
<reference evidence="2 3" key="1">
    <citation type="submission" date="2024-07" db="EMBL/GenBank/DDBJ databases">
        <title>Draft sequence of the Neodothiora populina.</title>
        <authorList>
            <person name="Drown D.D."/>
            <person name="Schuette U.S."/>
            <person name="Buechlein A.B."/>
            <person name="Rusch D.R."/>
            <person name="Winton L.W."/>
            <person name="Adams G.A."/>
        </authorList>
    </citation>
    <scope>NUCLEOTIDE SEQUENCE [LARGE SCALE GENOMIC DNA]</scope>
    <source>
        <strain evidence="2 3">CPC 39397</strain>
    </source>
</reference>
<organism evidence="2 3">
    <name type="scientific">Neodothiora populina</name>
    <dbReference type="NCBI Taxonomy" id="2781224"/>
    <lineage>
        <taxon>Eukaryota</taxon>
        <taxon>Fungi</taxon>
        <taxon>Dikarya</taxon>
        <taxon>Ascomycota</taxon>
        <taxon>Pezizomycotina</taxon>
        <taxon>Dothideomycetes</taxon>
        <taxon>Dothideomycetidae</taxon>
        <taxon>Dothideales</taxon>
        <taxon>Dothioraceae</taxon>
        <taxon>Neodothiora</taxon>
    </lineage>
</organism>
<dbReference type="EMBL" id="JBFMKM010000009">
    <property type="protein sequence ID" value="KAL1303891.1"/>
    <property type="molecule type" value="Genomic_DNA"/>
</dbReference>
<evidence type="ECO:0000313" key="3">
    <source>
        <dbReference type="Proteomes" id="UP001562354"/>
    </source>
</evidence>
<keyword evidence="1" id="KW-0472">Membrane</keyword>
<dbReference type="RefSeq" id="XP_069200166.1">
    <property type="nucleotide sequence ID" value="XM_069343085.1"/>
</dbReference>
<dbReference type="GeneID" id="95974048"/>
<keyword evidence="1" id="KW-1133">Transmembrane helix</keyword>
<dbReference type="Proteomes" id="UP001562354">
    <property type="component" value="Unassembled WGS sequence"/>
</dbReference>